<reference evidence="21 22" key="1">
    <citation type="submission" date="2021-02" db="EMBL/GenBank/DDBJ databases">
        <title>De Novo genome assembly of isolated myxobacteria.</title>
        <authorList>
            <person name="Stevens D.C."/>
        </authorList>
    </citation>
    <scope>NUCLEOTIDE SEQUENCE [LARGE SCALE GENOMIC DNA]</scope>
    <source>
        <strain evidence="22">SCPEA02</strain>
    </source>
</reference>
<comment type="similarity">
    <text evidence="19">Belongs to the MurB family.</text>
</comment>
<dbReference type="InterPro" id="IPR016166">
    <property type="entry name" value="FAD-bd_PCMH"/>
</dbReference>
<evidence type="ECO:0000256" key="4">
    <source>
        <dbReference type="ARBA" id="ARBA00004752"/>
    </source>
</evidence>
<dbReference type="Gene3D" id="3.30.465.10">
    <property type="match status" value="1"/>
</dbReference>
<feature type="active site" evidence="19">
    <location>
        <position position="183"/>
    </location>
</feature>
<evidence type="ECO:0000256" key="3">
    <source>
        <dbReference type="ARBA" id="ARBA00004496"/>
    </source>
</evidence>
<evidence type="ECO:0000256" key="1">
    <source>
        <dbReference type="ARBA" id="ARBA00001974"/>
    </source>
</evidence>
<evidence type="ECO:0000256" key="15">
    <source>
        <dbReference type="ARBA" id="ARBA00023306"/>
    </source>
</evidence>
<keyword evidence="13 19" id="KW-0573">Peptidoglycan synthesis</keyword>
<sequence length="311" mass="32221">MVEAGVRTALAERVARLSGCEVKPGEPLAPLTSVRVGGAAEALVRPRSPEALVSLLNLARDEGVPVSILGGGANTLVGDGGVPGITVKLPSDLFPEVADVGAEDGRLTLGAGAAIVRLINLMRGNALVGAEFLAGIPGTLGGAVAMNAGTKNGEAFRAIEAVEVATADGVGWLTKAEIPHAYRHSELPPGGVVTRVRFLLRKGDVQASKAAMDADLGYRKRTQPLSQPNFGSVFTNPPGDHAGRLIEVVGLKGHTLGRAQVSTLHANWIVNLGGATARDVLGLVTLMQQRVREETGVVMKPEVKRVGEFLP</sequence>
<evidence type="ECO:0000256" key="8">
    <source>
        <dbReference type="ARBA" id="ARBA00022618"/>
    </source>
</evidence>
<keyword evidence="9 19" id="KW-0285">Flavoprotein</keyword>
<dbReference type="InterPro" id="IPR006094">
    <property type="entry name" value="Oxid_FAD_bind_N"/>
</dbReference>
<evidence type="ECO:0000256" key="14">
    <source>
        <dbReference type="ARBA" id="ARBA00023002"/>
    </source>
</evidence>
<keyword evidence="22" id="KW-1185">Reference proteome</keyword>
<dbReference type="Gene3D" id="3.90.78.10">
    <property type="entry name" value="UDP-N-acetylenolpyruvoylglucosamine reductase, C-terminal domain"/>
    <property type="match status" value="1"/>
</dbReference>
<evidence type="ECO:0000256" key="13">
    <source>
        <dbReference type="ARBA" id="ARBA00022984"/>
    </source>
</evidence>
<keyword evidence="16 19" id="KW-0961">Cell wall biogenesis/degradation</keyword>
<dbReference type="PANTHER" id="PTHR21071:SF4">
    <property type="entry name" value="UDP-N-ACETYLENOLPYRUVOYLGLUCOSAMINE REDUCTASE"/>
    <property type="match status" value="1"/>
</dbReference>
<dbReference type="InterPro" id="IPR016169">
    <property type="entry name" value="FAD-bd_PCMH_sub2"/>
</dbReference>
<dbReference type="InterPro" id="IPR011601">
    <property type="entry name" value="MurB_C"/>
</dbReference>
<evidence type="ECO:0000256" key="16">
    <source>
        <dbReference type="ARBA" id="ARBA00023316"/>
    </source>
</evidence>
<evidence type="ECO:0000256" key="5">
    <source>
        <dbReference type="ARBA" id="ARBA00012518"/>
    </source>
</evidence>
<evidence type="ECO:0000259" key="20">
    <source>
        <dbReference type="PROSITE" id="PS51387"/>
    </source>
</evidence>
<evidence type="ECO:0000256" key="12">
    <source>
        <dbReference type="ARBA" id="ARBA00022960"/>
    </source>
</evidence>
<dbReference type="RefSeq" id="WP_206725617.1">
    <property type="nucleotide sequence ID" value="NZ_CP071090.1"/>
</dbReference>
<dbReference type="Pfam" id="PF02873">
    <property type="entry name" value="MurB_C"/>
    <property type="match status" value="1"/>
</dbReference>
<keyword evidence="7 19" id="KW-0963">Cytoplasm</keyword>
<keyword evidence="10 19" id="KW-0274">FAD</keyword>
<dbReference type="GO" id="GO:0008762">
    <property type="term" value="F:UDP-N-acetylmuramate dehydrogenase activity"/>
    <property type="evidence" value="ECO:0007669"/>
    <property type="project" value="UniProtKB-EC"/>
</dbReference>
<dbReference type="EMBL" id="CP071090">
    <property type="protein sequence ID" value="QSQ24048.1"/>
    <property type="molecule type" value="Genomic_DNA"/>
</dbReference>
<keyword evidence="15 19" id="KW-0131">Cell cycle</keyword>
<evidence type="ECO:0000313" key="22">
    <source>
        <dbReference type="Proteomes" id="UP000662747"/>
    </source>
</evidence>
<feature type="domain" description="FAD-binding PCMH-type" evidence="20">
    <location>
        <begin position="36"/>
        <end position="203"/>
    </location>
</feature>
<feature type="active site" description="Proton donor" evidence="19">
    <location>
        <position position="232"/>
    </location>
</feature>
<evidence type="ECO:0000256" key="2">
    <source>
        <dbReference type="ARBA" id="ARBA00003921"/>
    </source>
</evidence>
<dbReference type="NCBIfam" id="NF010480">
    <property type="entry name" value="PRK13905.1"/>
    <property type="match status" value="1"/>
</dbReference>
<dbReference type="PROSITE" id="PS51387">
    <property type="entry name" value="FAD_PCMH"/>
    <property type="match status" value="1"/>
</dbReference>
<evidence type="ECO:0000256" key="9">
    <source>
        <dbReference type="ARBA" id="ARBA00022630"/>
    </source>
</evidence>
<protein>
    <recommendedName>
        <fullName evidence="6 19">UDP-N-acetylenolpyruvoylglucosamine reductase</fullName>
        <ecNumber evidence="5 19">1.3.1.98</ecNumber>
    </recommendedName>
    <alternativeName>
        <fullName evidence="17 19">UDP-N-acetylmuramate dehydrogenase</fullName>
    </alternativeName>
</protein>
<dbReference type="SUPFAM" id="SSF56194">
    <property type="entry name" value="Uridine diphospho-N-Acetylenolpyruvylglucosamine reductase, MurB, C-terminal domain"/>
    <property type="match status" value="1"/>
</dbReference>
<evidence type="ECO:0000256" key="17">
    <source>
        <dbReference type="ARBA" id="ARBA00031026"/>
    </source>
</evidence>
<dbReference type="InterPro" id="IPR003170">
    <property type="entry name" value="MurB"/>
</dbReference>
<dbReference type="NCBIfam" id="TIGR00179">
    <property type="entry name" value="murB"/>
    <property type="match status" value="1"/>
</dbReference>
<keyword evidence="11 19" id="KW-0521">NADP</keyword>
<dbReference type="Gene3D" id="3.30.43.10">
    <property type="entry name" value="Uridine Diphospho-n-acetylenolpyruvylglucosamine Reductase, domain 2"/>
    <property type="match status" value="1"/>
</dbReference>
<evidence type="ECO:0000256" key="6">
    <source>
        <dbReference type="ARBA" id="ARBA00015188"/>
    </source>
</evidence>
<comment type="catalytic activity">
    <reaction evidence="18 19">
        <text>UDP-N-acetyl-alpha-D-muramate + NADP(+) = UDP-N-acetyl-3-O-(1-carboxyvinyl)-alpha-D-glucosamine + NADPH + H(+)</text>
        <dbReference type="Rhea" id="RHEA:12248"/>
        <dbReference type="ChEBI" id="CHEBI:15378"/>
        <dbReference type="ChEBI" id="CHEBI:57783"/>
        <dbReference type="ChEBI" id="CHEBI:58349"/>
        <dbReference type="ChEBI" id="CHEBI:68483"/>
        <dbReference type="ChEBI" id="CHEBI:70757"/>
        <dbReference type="EC" id="1.3.1.98"/>
    </reaction>
</comment>
<gene>
    <name evidence="19" type="primary">murB</name>
    <name evidence="21" type="ORF">JY651_03450</name>
</gene>
<dbReference type="Proteomes" id="UP000662747">
    <property type="component" value="Chromosome"/>
</dbReference>
<dbReference type="PANTHER" id="PTHR21071">
    <property type="entry name" value="UDP-N-ACETYLENOLPYRUVOYLGLUCOSAMINE REDUCTASE"/>
    <property type="match status" value="1"/>
</dbReference>
<evidence type="ECO:0000256" key="19">
    <source>
        <dbReference type="HAMAP-Rule" id="MF_00037"/>
    </source>
</evidence>
<comment type="function">
    <text evidence="2 19">Cell wall formation.</text>
</comment>
<dbReference type="InterPro" id="IPR036635">
    <property type="entry name" value="MurB_C_sf"/>
</dbReference>
<evidence type="ECO:0000256" key="11">
    <source>
        <dbReference type="ARBA" id="ARBA00022857"/>
    </source>
</evidence>
<comment type="pathway">
    <text evidence="4 19">Cell wall biogenesis; peptidoglycan biosynthesis.</text>
</comment>
<evidence type="ECO:0000256" key="7">
    <source>
        <dbReference type="ARBA" id="ARBA00022490"/>
    </source>
</evidence>
<feature type="active site" evidence="19">
    <location>
        <position position="302"/>
    </location>
</feature>
<dbReference type="EC" id="1.3.1.98" evidence="5 19"/>
<comment type="subcellular location">
    <subcellularLocation>
        <location evidence="3 19">Cytoplasm</location>
    </subcellularLocation>
</comment>
<evidence type="ECO:0000256" key="18">
    <source>
        <dbReference type="ARBA" id="ARBA00048914"/>
    </source>
</evidence>
<organism evidence="21 22">
    <name type="scientific">Pyxidicoccus parkwayensis</name>
    <dbReference type="NCBI Taxonomy" id="2813578"/>
    <lineage>
        <taxon>Bacteria</taxon>
        <taxon>Pseudomonadati</taxon>
        <taxon>Myxococcota</taxon>
        <taxon>Myxococcia</taxon>
        <taxon>Myxococcales</taxon>
        <taxon>Cystobacterineae</taxon>
        <taxon>Myxococcaceae</taxon>
        <taxon>Pyxidicoccus</taxon>
    </lineage>
</organism>
<dbReference type="InterPro" id="IPR036318">
    <property type="entry name" value="FAD-bd_PCMH-like_sf"/>
</dbReference>
<dbReference type="InterPro" id="IPR016167">
    <property type="entry name" value="FAD-bd_PCMH_sub1"/>
</dbReference>
<dbReference type="Pfam" id="PF01565">
    <property type="entry name" value="FAD_binding_4"/>
    <property type="match status" value="1"/>
</dbReference>
<evidence type="ECO:0000313" key="21">
    <source>
        <dbReference type="EMBL" id="QSQ24048.1"/>
    </source>
</evidence>
<keyword evidence="8 19" id="KW-0132">Cell division</keyword>
<name>A0ABX7NZ89_9BACT</name>
<accession>A0ABX7NZ89</accession>
<dbReference type="SUPFAM" id="SSF56176">
    <property type="entry name" value="FAD-binding/transporter-associated domain-like"/>
    <property type="match status" value="1"/>
</dbReference>
<proteinExistence type="inferred from homology"/>
<comment type="cofactor">
    <cofactor evidence="1 19">
        <name>FAD</name>
        <dbReference type="ChEBI" id="CHEBI:57692"/>
    </cofactor>
</comment>
<keyword evidence="12 19" id="KW-0133">Cell shape</keyword>
<dbReference type="HAMAP" id="MF_00037">
    <property type="entry name" value="MurB"/>
    <property type="match status" value="1"/>
</dbReference>
<keyword evidence="14 19" id="KW-0560">Oxidoreductase</keyword>
<evidence type="ECO:0000256" key="10">
    <source>
        <dbReference type="ARBA" id="ARBA00022827"/>
    </source>
</evidence>